<accession>A0A6G0TRK4</accession>
<comment type="caution">
    <text evidence="1">The sequence shown here is derived from an EMBL/GenBank/DDBJ whole genome shotgun (WGS) entry which is preliminary data.</text>
</comment>
<evidence type="ECO:0000313" key="1">
    <source>
        <dbReference type="EMBL" id="KAE9537004.1"/>
    </source>
</evidence>
<gene>
    <name evidence="1" type="ORF">AGLY_006811</name>
</gene>
<sequence length="260" mass="30305">MFSWIRNRRQLTRLVSYLNIKILKLNLKCLGLRHSQDFLWGGLNTFNLMETGSDLNVLKTSEKCIIKHQNITYYAFKNHAAYLAILRLFRKNMQMIINPGPKFVLKLLIKHSGVNEGLQILRCGGAHCHLGHFVIGLYLTLNASLKINLMHVTIFKVIEYISHDPLIIKLNPNVQSYYYYLKKILIPKNKSLKVLTIHFTNKIGKFYIDTFSFLCSLLLDFEGSDKFHILNEVMGSFRWKIEYPWCMGVVPNFLKCVNDD</sequence>
<dbReference type="AlphaFoldDB" id="A0A6G0TRK4"/>
<dbReference type="EMBL" id="VYZN01000019">
    <property type="protein sequence ID" value="KAE9537004.1"/>
    <property type="molecule type" value="Genomic_DNA"/>
</dbReference>
<evidence type="ECO:0000313" key="2">
    <source>
        <dbReference type="Proteomes" id="UP000475862"/>
    </source>
</evidence>
<name>A0A6G0TRK4_APHGL</name>
<dbReference type="Proteomes" id="UP000475862">
    <property type="component" value="Unassembled WGS sequence"/>
</dbReference>
<reference evidence="1 2" key="1">
    <citation type="submission" date="2019-08" db="EMBL/GenBank/DDBJ databases">
        <title>The genome of the soybean aphid Biotype 1, its phylome, world population structure and adaptation to the North American continent.</title>
        <authorList>
            <person name="Giordano R."/>
            <person name="Donthu R.K."/>
            <person name="Hernandez A.G."/>
            <person name="Wright C.L."/>
            <person name="Zimin A.V."/>
        </authorList>
    </citation>
    <scope>NUCLEOTIDE SEQUENCE [LARGE SCALE GENOMIC DNA]</scope>
    <source>
        <tissue evidence="1">Whole aphids</tissue>
    </source>
</reference>
<keyword evidence="2" id="KW-1185">Reference proteome</keyword>
<proteinExistence type="predicted"/>
<protein>
    <submittedName>
        <fullName evidence="1">Uncharacterized protein</fullName>
    </submittedName>
</protein>
<organism evidence="1 2">
    <name type="scientific">Aphis glycines</name>
    <name type="common">Soybean aphid</name>
    <dbReference type="NCBI Taxonomy" id="307491"/>
    <lineage>
        <taxon>Eukaryota</taxon>
        <taxon>Metazoa</taxon>
        <taxon>Ecdysozoa</taxon>
        <taxon>Arthropoda</taxon>
        <taxon>Hexapoda</taxon>
        <taxon>Insecta</taxon>
        <taxon>Pterygota</taxon>
        <taxon>Neoptera</taxon>
        <taxon>Paraneoptera</taxon>
        <taxon>Hemiptera</taxon>
        <taxon>Sternorrhyncha</taxon>
        <taxon>Aphidomorpha</taxon>
        <taxon>Aphidoidea</taxon>
        <taxon>Aphididae</taxon>
        <taxon>Aphidini</taxon>
        <taxon>Aphis</taxon>
        <taxon>Aphis</taxon>
    </lineage>
</organism>